<dbReference type="CDD" id="cd17039">
    <property type="entry name" value="Ubl_ubiquitin_like"/>
    <property type="match status" value="1"/>
</dbReference>
<sequence length="213" mass="23202">MGCLDLGVGDLFFQLGTFPGEFQRLDEVHPDQASCKQRWYLLLLSVSRGTFQQPLSINICKSRPGLRVPRQIDQVLPGSEKAQGEIMTTTVQPLPKVIQKPGCSAVLQNSPTSVWKALLEKATHLQTLVIGPETDTKVTLNIVSGQKSLCLEADLHNTVNQIKKLIMQEGKFGGSGSISLLYGNQELQGPKTLGQHRVTSPATLFIVHKCTGG</sequence>
<comment type="caution">
    <text evidence="2">The sequence shown here is derived from an EMBL/GenBank/DDBJ whole genome shotgun (WGS) entry which is preliminary data.</text>
</comment>
<dbReference type="AlphaFoldDB" id="A0A4D9DX02"/>
<name>A0A4D9DX02_9SAUR</name>
<reference evidence="2 3" key="1">
    <citation type="submission" date="2019-04" db="EMBL/GenBank/DDBJ databases">
        <title>Draft genome of the big-headed turtle Platysternon megacephalum.</title>
        <authorList>
            <person name="Gong S."/>
        </authorList>
    </citation>
    <scope>NUCLEOTIDE SEQUENCE [LARGE SCALE GENOMIC DNA]</scope>
    <source>
        <strain evidence="2">DO16091913</strain>
        <tissue evidence="2">Muscle</tissue>
    </source>
</reference>
<organism evidence="2 3">
    <name type="scientific">Platysternon megacephalum</name>
    <name type="common">big-headed turtle</name>
    <dbReference type="NCBI Taxonomy" id="55544"/>
    <lineage>
        <taxon>Eukaryota</taxon>
        <taxon>Metazoa</taxon>
        <taxon>Chordata</taxon>
        <taxon>Craniata</taxon>
        <taxon>Vertebrata</taxon>
        <taxon>Euteleostomi</taxon>
        <taxon>Archelosauria</taxon>
        <taxon>Testudinata</taxon>
        <taxon>Testudines</taxon>
        <taxon>Cryptodira</taxon>
        <taxon>Durocryptodira</taxon>
        <taxon>Testudinoidea</taxon>
        <taxon>Platysternidae</taxon>
        <taxon>Platysternon</taxon>
    </lineage>
</organism>
<keyword evidence="3" id="KW-1185">Reference proteome</keyword>
<dbReference type="InterPro" id="IPR029071">
    <property type="entry name" value="Ubiquitin-like_domsf"/>
</dbReference>
<dbReference type="Proteomes" id="UP000297703">
    <property type="component" value="Unassembled WGS sequence"/>
</dbReference>
<evidence type="ECO:0000259" key="1">
    <source>
        <dbReference type="PROSITE" id="PS50053"/>
    </source>
</evidence>
<dbReference type="SUPFAM" id="SSF54236">
    <property type="entry name" value="Ubiquitin-like"/>
    <property type="match status" value="1"/>
</dbReference>
<gene>
    <name evidence="2" type="ORF">DR999_PMT18352</name>
</gene>
<dbReference type="OrthoDB" id="9418203at2759"/>
<dbReference type="EMBL" id="QXTE01000319">
    <property type="protein sequence ID" value="TFJ99569.1"/>
    <property type="molecule type" value="Genomic_DNA"/>
</dbReference>
<accession>A0A4D9DX02</accession>
<evidence type="ECO:0000313" key="3">
    <source>
        <dbReference type="Proteomes" id="UP000297703"/>
    </source>
</evidence>
<dbReference type="InterPro" id="IPR000626">
    <property type="entry name" value="Ubiquitin-like_dom"/>
</dbReference>
<reference evidence="2 3" key="2">
    <citation type="submission" date="2019-04" db="EMBL/GenBank/DDBJ databases">
        <title>The genome sequence of big-headed turtle.</title>
        <authorList>
            <person name="Gong S."/>
        </authorList>
    </citation>
    <scope>NUCLEOTIDE SEQUENCE [LARGE SCALE GENOMIC DNA]</scope>
    <source>
        <strain evidence="2">DO16091913</strain>
        <tissue evidence="2">Muscle</tissue>
    </source>
</reference>
<dbReference type="Gene3D" id="3.10.20.90">
    <property type="entry name" value="Phosphatidylinositol 3-kinase Catalytic Subunit, Chain A, domain 1"/>
    <property type="match status" value="1"/>
</dbReference>
<protein>
    <submittedName>
        <fullName evidence="2">Protein FAM92A1</fullName>
    </submittedName>
</protein>
<dbReference type="PROSITE" id="PS50053">
    <property type="entry name" value="UBIQUITIN_2"/>
    <property type="match status" value="1"/>
</dbReference>
<feature type="domain" description="Ubiquitin-like" evidence="1">
    <location>
        <begin position="136"/>
        <end position="213"/>
    </location>
</feature>
<proteinExistence type="predicted"/>
<evidence type="ECO:0000313" key="2">
    <source>
        <dbReference type="EMBL" id="TFJ99569.1"/>
    </source>
</evidence>